<comment type="caution">
    <text evidence="2">The sequence shown here is derived from an EMBL/GenBank/DDBJ whole genome shotgun (WGS) entry which is preliminary data.</text>
</comment>
<dbReference type="RefSeq" id="WP_344595907.1">
    <property type="nucleotide sequence ID" value="NZ_BAAARW010000035.1"/>
</dbReference>
<name>A0ABN3K6A9_9ACTN</name>
<gene>
    <name evidence="2" type="ORF">GCM10010191_76850</name>
</gene>
<dbReference type="Gene3D" id="3.10.450.50">
    <property type="match status" value="1"/>
</dbReference>
<keyword evidence="3" id="KW-1185">Reference proteome</keyword>
<evidence type="ECO:0000259" key="1">
    <source>
        <dbReference type="Pfam" id="PF12680"/>
    </source>
</evidence>
<sequence>MDVLGLVRTYFERLESGDFVGAADCFSESARYSHPPYAEEPPGSGRHEVHGRAAILALFRRRGLRDTRHEIVGSAHGGGRLFVSGVVKGADGSVVASFVSEASFDRDLRRLTEYVAYSSRPAVWAAGGEGESG</sequence>
<dbReference type="EMBL" id="BAAARW010000035">
    <property type="protein sequence ID" value="GAA2448088.1"/>
    <property type="molecule type" value="Genomic_DNA"/>
</dbReference>
<evidence type="ECO:0000313" key="3">
    <source>
        <dbReference type="Proteomes" id="UP001501231"/>
    </source>
</evidence>
<evidence type="ECO:0000313" key="2">
    <source>
        <dbReference type="EMBL" id="GAA2448088.1"/>
    </source>
</evidence>
<dbReference type="Proteomes" id="UP001501231">
    <property type="component" value="Unassembled WGS sequence"/>
</dbReference>
<dbReference type="InterPro" id="IPR032710">
    <property type="entry name" value="NTF2-like_dom_sf"/>
</dbReference>
<dbReference type="Pfam" id="PF12680">
    <property type="entry name" value="SnoaL_2"/>
    <property type="match status" value="1"/>
</dbReference>
<protein>
    <recommendedName>
        <fullName evidence="1">SnoaL-like domain-containing protein</fullName>
    </recommendedName>
</protein>
<reference evidence="3" key="1">
    <citation type="journal article" date="2019" name="Int. J. Syst. Evol. Microbiol.">
        <title>The Global Catalogue of Microorganisms (GCM) 10K type strain sequencing project: providing services to taxonomists for standard genome sequencing and annotation.</title>
        <authorList>
            <consortium name="The Broad Institute Genomics Platform"/>
            <consortium name="The Broad Institute Genome Sequencing Center for Infectious Disease"/>
            <person name="Wu L."/>
            <person name="Ma J."/>
        </authorList>
    </citation>
    <scope>NUCLEOTIDE SEQUENCE [LARGE SCALE GENOMIC DNA]</scope>
    <source>
        <strain evidence="3">JCM 3325</strain>
    </source>
</reference>
<organism evidence="2 3">
    <name type="scientific">Actinomadura vinacea</name>
    <dbReference type="NCBI Taxonomy" id="115336"/>
    <lineage>
        <taxon>Bacteria</taxon>
        <taxon>Bacillati</taxon>
        <taxon>Actinomycetota</taxon>
        <taxon>Actinomycetes</taxon>
        <taxon>Streptosporangiales</taxon>
        <taxon>Thermomonosporaceae</taxon>
        <taxon>Actinomadura</taxon>
    </lineage>
</organism>
<accession>A0ABN3K6A9</accession>
<feature type="domain" description="SnoaL-like" evidence="1">
    <location>
        <begin position="7"/>
        <end position="104"/>
    </location>
</feature>
<dbReference type="InterPro" id="IPR037401">
    <property type="entry name" value="SnoaL-like"/>
</dbReference>
<dbReference type="SUPFAM" id="SSF54427">
    <property type="entry name" value="NTF2-like"/>
    <property type="match status" value="1"/>
</dbReference>
<proteinExistence type="predicted"/>